<evidence type="ECO:0000256" key="1">
    <source>
        <dbReference type="SAM" id="MobiDB-lite"/>
    </source>
</evidence>
<dbReference type="RefSeq" id="WP_052554799.1">
    <property type="nucleotide sequence ID" value="NZ_JMCC02000085.1"/>
</dbReference>
<accession>A0A0C1Z8D0</accession>
<gene>
    <name evidence="2" type="ORF">DB30_07447</name>
</gene>
<reference evidence="2 3" key="1">
    <citation type="submission" date="2014-12" db="EMBL/GenBank/DDBJ databases">
        <title>Genome assembly of Enhygromyxa salina DSM 15201.</title>
        <authorList>
            <person name="Sharma G."/>
            <person name="Subramanian S."/>
        </authorList>
    </citation>
    <scope>NUCLEOTIDE SEQUENCE [LARGE SCALE GENOMIC DNA]</scope>
    <source>
        <strain evidence="2 3">DSM 15201</strain>
    </source>
</reference>
<dbReference type="EMBL" id="JMCC02000085">
    <property type="protein sequence ID" value="KIG13894.1"/>
    <property type="molecule type" value="Genomic_DNA"/>
</dbReference>
<dbReference type="Proteomes" id="UP000031599">
    <property type="component" value="Unassembled WGS sequence"/>
</dbReference>
<comment type="caution">
    <text evidence="2">The sequence shown here is derived from an EMBL/GenBank/DDBJ whole genome shotgun (WGS) entry which is preliminary data.</text>
</comment>
<feature type="region of interest" description="Disordered" evidence="1">
    <location>
        <begin position="65"/>
        <end position="100"/>
    </location>
</feature>
<evidence type="ECO:0000313" key="3">
    <source>
        <dbReference type="Proteomes" id="UP000031599"/>
    </source>
</evidence>
<name>A0A0C1Z8D0_9BACT</name>
<proteinExistence type="predicted"/>
<evidence type="ECO:0000313" key="2">
    <source>
        <dbReference type="EMBL" id="KIG13894.1"/>
    </source>
</evidence>
<dbReference type="AlphaFoldDB" id="A0A0C1Z8D0"/>
<protein>
    <submittedName>
        <fullName evidence="2">Uncharacterized protein</fullName>
    </submittedName>
</protein>
<organism evidence="2 3">
    <name type="scientific">Enhygromyxa salina</name>
    <dbReference type="NCBI Taxonomy" id="215803"/>
    <lineage>
        <taxon>Bacteria</taxon>
        <taxon>Pseudomonadati</taxon>
        <taxon>Myxococcota</taxon>
        <taxon>Polyangia</taxon>
        <taxon>Nannocystales</taxon>
        <taxon>Nannocystaceae</taxon>
        <taxon>Enhygromyxa</taxon>
    </lineage>
</organism>
<sequence>MAPPSSPSSPWRNCSRCKKPIAYGSTYLVCSVSTCNRARTGMVFCSMECWDAHLPIARHREASAEELTAPARDGDPIAKPGPQVERKQGKRRIAPVQRRDPSLPRDALVISKAFKEYVRAAGGCNTSDAVIEVLSDKLRDWADRAIDRAKADGRKTILDRDFMPK</sequence>